<dbReference type="EMBL" id="WXZT01000029">
    <property type="protein sequence ID" value="MZZ16619.1"/>
    <property type="molecule type" value="Genomic_DNA"/>
</dbReference>
<name>A0A6B1YFH4_PSEAI</name>
<organism evidence="1 2">
    <name type="scientific">Pseudomonas aeruginosa</name>
    <dbReference type="NCBI Taxonomy" id="287"/>
    <lineage>
        <taxon>Bacteria</taxon>
        <taxon>Pseudomonadati</taxon>
        <taxon>Pseudomonadota</taxon>
        <taxon>Gammaproteobacteria</taxon>
        <taxon>Pseudomonadales</taxon>
        <taxon>Pseudomonadaceae</taxon>
        <taxon>Pseudomonas</taxon>
    </lineage>
</organism>
<evidence type="ECO:0000313" key="1">
    <source>
        <dbReference type="EMBL" id="MZZ16619.1"/>
    </source>
</evidence>
<dbReference type="Proteomes" id="UP000644192">
    <property type="component" value="Unassembled WGS sequence"/>
</dbReference>
<gene>
    <name evidence="1" type="ORF">GUL26_30590</name>
</gene>
<dbReference type="AlphaFoldDB" id="A0A6B1YFH4"/>
<evidence type="ECO:0000313" key="2">
    <source>
        <dbReference type="Proteomes" id="UP000644192"/>
    </source>
</evidence>
<sequence length="91" mass="9998">MLTFKNATASYSRLLEQQPGKALRIDRDNIAFMLHGSLVGFCDADGVLDPELIYDFDKSAWDDQRGCWAGAGEQTQAAIDSPVFIDAPAFL</sequence>
<reference evidence="1" key="1">
    <citation type="submission" date="2020-01" db="EMBL/GenBank/DDBJ databases">
        <title>Bacteria Cultured from War Wounds Associated with the Conflict in Eastern Ukraine.</title>
        <authorList>
            <person name="Snesrud E."/>
            <person name="Galac M.R."/>
            <person name="Mc Gann P."/>
            <person name="Valentine K."/>
            <person name="Viacheslav K."/>
        </authorList>
    </citation>
    <scope>NUCLEOTIDE SEQUENCE</scope>
    <source>
        <strain evidence="1">VNMU148</strain>
    </source>
</reference>
<accession>A0A6B1YFH4</accession>
<proteinExistence type="predicted"/>
<protein>
    <submittedName>
        <fullName evidence="1">Uncharacterized protein</fullName>
    </submittedName>
</protein>
<dbReference type="RefSeq" id="WP_031642145.1">
    <property type="nucleotide sequence ID" value="NZ_CAADQC010000121.1"/>
</dbReference>
<comment type="caution">
    <text evidence="1">The sequence shown here is derived from an EMBL/GenBank/DDBJ whole genome shotgun (WGS) entry which is preliminary data.</text>
</comment>